<feature type="region of interest" description="Disordered" evidence="1">
    <location>
        <begin position="590"/>
        <end position="611"/>
    </location>
</feature>
<evidence type="ECO:0000313" key="3">
    <source>
        <dbReference type="EMBL" id="RDX46235.1"/>
    </source>
</evidence>
<dbReference type="PROSITE" id="PS00109">
    <property type="entry name" value="PROTEIN_KINASE_TYR"/>
    <property type="match status" value="1"/>
</dbReference>
<sequence>MSISTGSLRGHYILSSGSAFVKQGNPLVKASWDSELRGRIHVYHSGDVDEYINVLVPCSVPYARDEALNGHTVFADYKPRKGGEVESYPALITGFETLAAGLPAAKKLTFVNSHSKKMFFPFRAFRQQHHASEPDIAISFPGEPLDFADVVDHRWLKISMVAEVKPTESEDPFPTHKKGQANVDRIIQVARNARNLLLTHGFLVTYVVGIYGGVVRIARFDHTCAIVTPPFKLKDRPDLLQRFFWHFVHPRVGTTVVGCDPSVHRLTPHDINWVRSQLLLAGERDISKEMAEITKGRRVKVYNERTGEDEWFILYKVIDINARLFSRATTVWGALRYTGLIREDGSPVVPLKINKTSTTPSSSNPSLDPPVSRPMILKEAWRQVVRQSEAAFYERLERCIPRERWWGLPRRACGTDLGQREVRAWEEAGQFLGILGDQRQLRVSEPSPPVETESTAEAPDPSFSTAAQVDTVAAEEPVAPKVPKPFPLPYPQHQTFSWAIANGAQFTFRERSHMRIVVEQVGRPLTDFKDTKELVRAMRDAIIGHKLAYELAGVLHRDVSVGNILIVDDSTSCEYIGFLHDFDYSSMGPIPGSTEEPSSSATATAGKGKVDDVNRKERTGTYYFMGYELLRGVAVIHGVQHDLESYFWVLLWVVLRHTNINLPANTCETVFQYGDDKKARDAKRTWVGEDDEREDEVQLVVIDNEPLTKLLFDFRALVRRSIIQWRTFRLTYDNVLKLFDTALAKKGWPANDRRECTAMKPPAVPSLVAPRYAIPAAEAPHSTGRVASAPLPTYHDRFLAAQRELFAIQPPRIPPMGYRHSVAGIVTYSEPKKRLLEEDIPEDGPVAGSSRSDGHVPTSPKRPRMETVPGDESDMDV</sequence>
<gene>
    <name evidence="3" type="ORF">OH76DRAFT_1386797</name>
</gene>
<dbReference type="InterPro" id="IPR011009">
    <property type="entry name" value="Kinase-like_dom_sf"/>
</dbReference>
<feature type="compositionally biased region" description="Low complexity" evidence="1">
    <location>
        <begin position="591"/>
        <end position="606"/>
    </location>
</feature>
<dbReference type="Pfam" id="PF17667">
    <property type="entry name" value="Pkinase_fungal"/>
    <property type="match status" value="1"/>
</dbReference>
<reference evidence="3 4" key="1">
    <citation type="journal article" date="2018" name="Biotechnol. Biofuels">
        <title>Integrative visual omics of the white-rot fungus Polyporus brumalis exposes the biotechnological potential of its oxidative enzymes for delignifying raw plant biomass.</title>
        <authorList>
            <person name="Miyauchi S."/>
            <person name="Rancon A."/>
            <person name="Drula E."/>
            <person name="Hage H."/>
            <person name="Chaduli D."/>
            <person name="Favel A."/>
            <person name="Grisel S."/>
            <person name="Henrissat B."/>
            <person name="Herpoel-Gimbert I."/>
            <person name="Ruiz-Duenas F.J."/>
            <person name="Chevret D."/>
            <person name="Hainaut M."/>
            <person name="Lin J."/>
            <person name="Wang M."/>
            <person name="Pangilinan J."/>
            <person name="Lipzen A."/>
            <person name="Lesage-Meessen L."/>
            <person name="Navarro D."/>
            <person name="Riley R."/>
            <person name="Grigoriev I.V."/>
            <person name="Zhou S."/>
            <person name="Raouche S."/>
            <person name="Rosso M.N."/>
        </authorList>
    </citation>
    <scope>NUCLEOTIDE SEQUENCE [LARGE SCALE GENOMIC DNA]</scope>
    <source>
        <strain evidence="3 4">BRFM 1820</strain>
    </source>
</reference>
<evidence type="ECO:0000259" key="2">
    <source>
        <dbReference type="Pfam" id="PF17667"/>
    </source>
</evidence>
<dbReference type="EMBL" id="KZ857429">
    <property type="protein sequence ID" value="RDX46235.1"/>
    <property type="molecule type" value="Genomic_DNA"/>
</dbReference>
<dbReference type="AlphaFoldDB" id="A0A371D147"/>
<dbReference type="InterPro" id="IPR040976">
    <property type="entry name" value="Pkinase_fungal"/>
</dbReference>
<dbReference type="PANTHER" id="PTHR38248:SF2">
    <property type="entry name" value="FUNK1 11"/>
    <property type="match status" value="1"/>
</dbReference>
<feature type="domain" description="Fungal-type protein kinase" evidence="2">
    <location>
        <begin position="471"/>
        <end position="654"/>
    </location>
</feature>
<dbReference type="STRING" id="139420.A0A371D147"/>
<feature type="region of interest" description="Disordered" evidence="1">
    <location>
        <begin position="442"/>
        <end position="462"/>
    </location>
</feature>
<accession>A0A371D147</accession>
<dbReference type="GO" id="GO:0004672">
    <property type="term" value="F:protein kinase activity"/>
    <property type="evidence" value="ECO:0007669"/>
    <property type="project" value="InterPro"/>
</dbReference>
<evidence type="ECO:0000313" key="4">
    <source>
        <dbReference type="Proteomes" id="UP000256964"/>
    </source>
</evidence>
<dbReference type="InterPro" id="IPR008266">
    <property type="entry name" value="Tyr_kinase_AS"/>
</dbReference>
<dbReference type="SUPFAM" id="SSF56112">
    <property type="entry name" value="Protein kinase-like (PK-like)"/>
    <property type="match status" value="1"/>
</dbReference>
<proteinExistence type="predicted"/>
<name>A0A371D147_9APHY</name>
<dbReference type="OrthoDB" id="2797568at2759"/>
<evidence type="ECO:0000256" key="1">
    <source>
        <dbReference type="SAM" id="MobiDB-lite"/>
    </source>
</evidence>
<keyword evidence="4" id="KW-1185">Reference proteome</keyword>
<dbReference type="PANTHER" id="PTHR38248">
    <property type="entry name" value="FUNK1 6"/>
    <property type="match status" value="1"/>
</dbReference>
<dbReference type="Gene3D" id="1.10.510.10">
    <property type="entry name" value="Transferase(Phosphotransferase) domain 1"/>
    <property type="match status" value="1"/>
</dbReference>
<feature type="region of interest" description="Disordered" evidence="1">
    <location>
        <begin position="835"/>
        <end position="877"/>
    </location>
</feature>
<organism evidence="3 4">
    <name type="scientific">Lentinus brumalis</name>
    <dbReference type="NCBI Taxonomy" id="2498619"/>
    <lineage>
        <taxon>Eukaryota</taxon>
        <taxon>Fungi</taxon>
        <taxon>Dikarya</taxon>
        <taxon>Basidiomycota</taxon>
        <taxon>Agaricomycotina</taxon>
        <taxon>Agaricomycetes</taxon>
        <taxon>Polyporales</taxon>
        <taxon>Polyporaceae</taxon>
        <taxon>Lentinus</taxon>
    </lineage>
</organism>
<dbReference type="Proteomes" id="UP000256964">
    <property type="component" value="Unassembled WGS sequence"/>
</dbReference>
<protein>
    <recommendedName>
        <fullName evidence="2">Fungal-type protein kinase domain-containing protein</fullName>
    </recommendedName>
</protein>